<dbReference type="Proteomes" id="UP000070589">
    <property type="component" value="Unassembled WGS sequence"/>
</dbReference>
<feature type="transmembrane region" description="Helical" evidence="7">
    <location>
        <begin position="22"/>
        <end position="40"/>
    </location>
</feature>
<evidence type="ECO:0000256" key="6">
    <source>
        <dbReference type="ARBA" id="ARBA00023136"/>
    </source>
</evidence>
<dbReference type="EMBL" id="LHXL01000025">
    <property type="protein sequence ID" value="KXA89725.1"/>
    <property type="molecule type" value="Genomic_DNA"/>
</dbReference>
<accession>A0A133U6B7</accession>
<comment type="caution">
    <text evidence="8">The sequence shown here is derived from an EMBL/GenBank/DDBJ whole genome shotgun (WGS) entry which is preliminary data.</text>
</comment>
<evidence type="ECO:0000256" key="5">
    <source>
        <dbReference type="ARBA" id="ARBA00022989"/>
    </source>
</evidence>
<protein>
    <recommendedName>
        <fullName evidence="10">Permease</fullName>
    </recommendedName>
</protein>
<organism evidence="8 9">
    <name type="scientific">candidate division MSBL1 archaeon SCGC-AAA259D14</name>
    <dbReference type="NCBI Taxonomy" id="1698261"/>
    <lineage>
        <taxon>Archaea</taxon>
        <taxon>Methanobacteriati</taxon>
        <taxon>Methanobacteriota</taxon>
        <taxon>candidate division MSBL1</taxon>
    </lineage>
</organism>
<evidence type="ECO:0000256" key="4">
    <source>
        <dbReference type="ARBA" id="ARBA00022692"/>
    </source>
</evidence>
<reference evidence="8 9" key="1">
    <citation type="journal article" date="2016" name="Sci. Rep.">
        <title>Metabolic traits of an uncultured archaeal lineage -MSBL1- from brine pools of the Red Sea.</title>
        <authorList>
            <person name="Mwirichia R."/>
            <person name="Alam I."/>
            <person name="Rashid M."/>
            <person name="Vinu M."/>
            <person name="Ba-Alawi W."/>
            <person name="Anthony Kamau A."/>
            <person name="Kamanda Ngugi D."/>
            <person name="Goker M."/>
            <person name="Klenk H.P."/>
            <person name="Bajic V."/>
            <person name="Stingl U."/>
        </authorList>
    </citation>
    <scope>NUCLEOTIDE SEQUENCE [LARGE SCALE GENOMIC DNA]</scope>
    <source>
        <strain evidence="8">SCGC-AAA259D14</strain>
    </source>
</reference>
<dbReference type="InterPro" id="IPR005524">
    <property type="entry name" value="DUF318"/>
</dbReference>
<evidence type="ECO:0000256" key="2">
    <source>
        <dbReference type="ARBA" id="ARBA00006386"/>
    </source>
</evidence>
<proteinExistence type="inferred from homology"/>
<keyword evidence="5 7" id="KW-1133">Transmembrane helix</keyword>
<feature type="transmembrane region" description="Helical" evidence="7">
    <location>
        <begin position="118"/>
        <end position="141"/>
    </location>
</feature>
<keyword evidence="9" id="KW-1185">Reference proteome</keyword>
<dbReference type="GO" id="GO:0005886">
    <property type="term" value="C:plasma membrane"/>
    <property type="evidence" value="ECO:0007669"/>
    <property type="project" value="UniProtKB-SubCell"/>
</dbReference>
<comment type="subcellular location">
    <subcellularLocation>
        <location evidence="1">Cell membrane</location>
        <topology evidence="1">Multi-pass membrane protein</topology>
    </subcellularLocation>
</comment>
<sequence length="157" mass="17335">MAVLLSIFPGKTGPVLSTSRDYLMEMVWILPAVMILMGLFKVWISREMVVKYLGKASGLKGILIAVALGSTPTGPLYVAFPLAVAMLKKGARVMNIIVFLSAWACIKLPQEMVELQFLGLNFMVTRLILTIILVSVMGFFIEQVIEKTDIKGIKDEI</sequence>
<keyword evidence="4 7" id="KW-0812">Transmembrane</keyword>
<dbReference type="AlphaFoldDB" id="A0A133U6B7"/>
<dbReference type="PATRIC" id="fig|1698261.3.peg.445"/>
<gene>
    <name evidence="8" type="ORF">AKJ62_02470</name>
</gene>
<comment type="similarity">
    <text evidence="2">Belongs to the UPF0718 family.</text>
</comment>
<dbReference type="Pfam" id="PF03773">
    <property type="entry name" value="ArsP_1"/>
    <property type="match status" value="1"/>
</dbReference>
<evidence type="ECO:0008006" key="10">
    <source>
        <dbReference type="Google" id="ProtNLM"/>
    </source>
</evidence>
<evidence type="ECO:0000256" key="7">
    <source>
        <dbReference type="SAM" id="Phobius"/>
    </source>
</evidence>
<evidence type="ECO:0000313" key="9">
    <source>
        <dbReference type="Proteomes" id="UP000070589"/>
    </source>
</evidence>
<evidence type="ECO:0000256" key="1">
    <source>
        <dbReference type="ARBA" id="ARBA00004651"/>
    </source>
</evidence>
<feature type="transmembrane region" description="Helical" evidence="7">
    <location>
        <begin position="61"/>
        <end position="84"/>
    </location>
</feature>
<name>A0A133U6B7_9EURY</name>
<keyword evidence="3" id="KW-1003">Cell membrane</keyword>
<evidence type="ECO:0000313" key="8">
    <source>
        <dbReference type="EMBL" id="KXA89725.1"/>
    </source>
</evidence>
<evidence type="ECO:0000256" key="3">
    <source>
        <dbReference type="ARBA" id="ARBA00022475"/>
    </source>
</evidence>
<keyword evidence="6 7" id="KW-0472">Membrane</keyword>